<dbReference type="AlphaFoldDB" id="A0A5B7GZP2"/>
<dbReference type="InterPro" id="IPR048365">
    <property type="entry name" value="TNP-like_RNaseH_N"/>
</dbReference>
<comment type="caution">
    <text evidence="2">The sequence shown here is derived from an EMBL/GenBank/DDBJ whole genome shotgun (WGS) entry which is preliminary data.</text>
</comment>
<proteinExistence type="predicted"/>
<evidence type="ECO:0000313" key="3">
    <source>
        <dbReference type="Proteomes" id="UP000324222"/>
    </source>
</evidence>
<evidence type="ECO:0000313" key="2">
    <source>
        <dbReference type="EMBL" id="MPC62378.1"/>
    </source>
</evidence>
<reference evidence="2 3" key="1">
    <citation type="submission" date="2019-05" db="EMBL/GenBank/DDBJ databases">
        <title>Another draft genome of Portunus trituberculatus and its Hox gene families provides insights of decapod evolution.</title>
        <authorList>
            <person name="Jeong J.-H."/>
            <person name="Song I."/>
            <person name="Kim S."/>
            <person name="Choi T."/>
            <person name="Kim D."/>
            <person name="Ryu S."/>
            <person name="Kim W."/>
        </authorList>
    </citation>
    <scope>NUCLEOTIDE SEQUENCE [LARGE SCALE GENOMIC DNA]</scope>
    <source>
        <tissue evidence="2">Muscle</tissue>
    </source>
</reference>
<protein>
    <recommendedName>
        <fullName evidence="1">Transposable element P transposase-like RNase H domain-containing protein</fullName>
    </recommendedName>
</protein>
<dbReference type="Proteomes" id="UP000324222">
    <property type="component" value="Unassembled WGS sequence"/>
</dbReference>
<sequence length="445" mass="51108">MSDKDKLCGITFDAISIKTGLYYEKNTDRIVGFEDCGEYYRGEKPAQYAMVFMGKGLCMKWKHALGSLPANTIKTMIQDYANKLLACGFHPKFVVCDQDSSNRSAFCKLNITAASPYMEIQDNGNCTDDVTPLLSALTYYKEKIKDSEASHSSNGVNQVNSCDNDFNLQTTEGTDYDHSDIRAFLQKFDYDAEPLEDPSVSVASDHSYEKFDDTLHSQDLSQTSPIDEFIHNFDYNLETIDDLSPPTDLANFIQNFDNTVESDEQHYSSHESRCYKDESPGAEVIEDNVISYVAGYCCHRILKNHNCKRCRSQLIKHPQEMQEIEQREIYLSQKGNGDKVRLLSYPMDTVFDIVKAYEKIFQQKIKSLIHTNGIKQKLNSFLSEVCLNKLSVCQEVHTLLKNSFLNMRLYYYTKFYNKSLRRKRKFTPDAAPARKCRKIITVTHM</sequence>
<gene>
    <name evidence="2" type="ORF">E2C01_056463</name>
</gene>
<keyword evidence="3" id="KW-1185">Reference proteome</keyword>
<organism evidence="2 3">
    <name type="scientific">Portunus trituberculatus</name>
    <name type="common">Swimming crab</name>
    <name type="synonym">Neptunus trituberculatus</name>
    <dbReference type="NCBI Taxonomy" id="210409"/>
    <lineage>
        <taxon>Eukaryota</taxon>
        <taxon>Metazoa</taxon>
        <taxon>Ecdysozoa</taxon>
        <taxon>Arthropoda</taxon>
        <taxon>Crustacea</taxon>
        <taxon>Multicrustacea</taxon>
        <taxon>Malacostraca</taxon>
        <taxon>Eumalacostraca</taxon>
        <taxon>Eucarida</taxon>
        <taxon>Decapoda</taxon>
        <taxon>Pleocyemata</taxon>
        <taxon>Brachyura</taxon>
        <taxon>Eubrachyura</taxon>
        <taxon>Portunoidea</taxon>
        <taxon>Portunidae</taxon>
        <taxon>Portuninae</taxon>
        <taxon>Portunus</taxon>
    </lineage>
</organism>
<dbReference type="EMBL" id="VSRR010019597">
    <property type="protein sequence ID" value="MPC62378.1"/>
    <property type="molecule type" value="Genomic_DNA"/>
</dbReference>
<name>A0A5B7GZP2_PORTR</name>
<feature type="domain" description="Transposable element P transposase-like RNase H" evidence="1">
    <location>
        <begin position="2"/>
        <end position="109"/>
    </location>
</feature>
<dbReference type="Pfam" id="PF21787">
    <property type="entry name" value="TNP-like_RNaseH_N"/>
    <property type="match status" value="1"/>
</dbReference>
<evidence type="ECO:0000259" key="1">
    <source>
        <dbReference type="Pfam" id="PF21787"/>
    </source>
</evidence>
<accession>A0A5B7GZP2</accession>